<dbReference type="RefSeq" id="WP_101303769.1">
    <property type="nucleotide sequence ID" value="NZ_NXGX01000006.1"/>
</dbReference>
<sequence>MTIIYIAGPISGLPDGNKPAFDHAQDMLTKAGHIVMSPHSLPFGMPESSYMDICLAMVRACERVVLLKGWENSLGVAAEQALAHKLGKTVGVIHFDHITDPADLVELAA</sequence>
<evidence type="ECO:0000313" key="1">
    <source>
        <dbReference type="EMBL" id="PKR57483.1"/>
    </source>
</evidence>
<organism evidence="1 2">
    <name type="scientific">Thalassospira lohafexi</name>
    <dbReference type="NCBI Taxonomy" id="744227"/>
    <lineage>
        <taxon>Bacteria</taxon>
        <taxon>Pseudomonadati</taxon>
        <taxon>Pseudomonadota</taxon>
        <taxon>Alphaproteobacteria</taxon>
        <taxon>Rhodospirillales</taxon>
        <taxon>Thalassospiraceae</taxon>
        <taxon>Thalassospira</taxon>
    </lineage>
</organism>
<protein>
    <submittedName>
        <fullName evidence="1">Nucleoside 2-deoxyribosyltransferase</fullName>
    </submittedName>
</protein>
<dbReference type="Proteomes" id="UP000233332">
    <property type="component" value="Unassembled WGS sequence"/>
</dbReference>
<proteinExistence type="predicted"/>
<evidence type="ECO:0000313" key="2">
    <source>
        <dbReference type="Proteomes" id="UP000233332"/>
    </source>
</evidence>
<dbReference type="InterPro" id="IPR025518">
    <property type="entry name" value="DUF4406"/>
</dbReference>
<dbReference type="GO" id="GO:0016740">
    <property type="term" value="F:transferase activity"/>
    <property type="evidence" value="ECO:0007669"/>
    <property type="project" value="UniProtKB-KW"/>
</dbReference>
<keyword evidence="2" id="KW-1185">Reference proteome</keyword>
<reference evidence="1 2" key="1">
    <citation type="submission" date="2017-09" db="EMBL/GenBank/DDBJ databases">
        <title>Biodiversity and function of Thalassospira species in the particle-attached aromatic-hydrocarbon-degrading consortia from the surface seawater of the China South Sea.</title>
        <authorList>
            <person name="Dong C."/>
            <person name="Lai Q."/>
            <person name="Shao Z."/>
        </authorList>
    </citation>
    <scope>NUCLEOTIDE SEQUENCE [LARGE SCALE GENOMIC DNA]</scope>
    <source>
        <strain evidence="1 2">139Z-12</strain>
    </source>
</reference>
<keyword evidence="1" id="KW-0808">Transferase</keyword>
<gene>
    <name evidence="1" type="ORF">COO92_16205</name>
</gene>
<dbReference type="Pfam" id="PF14359">
    <property type="entry name" value="DUF4406"/>
    <property type="match status" value="1"/>
</dbReference>
<dbReference type="Gene3D" id="3.40.50.10400">
    <property type="entry name" value="Hypothetical protein PA1492"/>
    <property type="match status" value="1"/>
</dbReference>
<accession>A0A2N3L3R8</accession>
<dbReference type="AlphaFoldDB" id="A0A2N3L3R8"/>
<name>A0A2N3L3R8_9PROT</name>
<comment type="caution">
    <text evidence="1">The sequence shown here is derived from an EMBL/GenBank/DDBJ whole genome shotgun (WGS) entry which is preliminary data.</text>
</comment>
<dbReference type="EMBL" id="NXGX01000006">
    <property type="protein sequence ID" value="PKR57483.1"/>
    <property type="molecule type" value="Genomic_DNA"/>
</dbReference>
<dbReference type="SUPFAM" id="SSF52309">
    <property type="entry name" value="N-(deoxy)ribosyltransferase-like"/>
    <property type="match status" value="1"/>
</dbReference>